<feature type="region of interest" description="Disordered" evidence="1">
    <location>
        <begin position="99"/>
        <end position="174"/>
    </location>
</feature>
<protein>
    <submittedName>
        <fullName evidence="2">Uncharacterized protein</fullName>
    </submittedName>
</protein>
<feature type="compositionally biased region" description="Polar residues" evidence="1">
    <location>
        <begin position="143"/>
        <end position="166"/>
    </location>
</feature>
<reference evidence="2" key="1">
    <citation type="submission" date="2020-07" db="EMBL/GenBank/DDBJ databases">
        <title>Draft Genome Sequence of a Deep-Sea Yeast, Naganishia (Cryptococcus) liquefaciens strain N6.</title>
        <authorList>
            <person name="Han Y.W."/>
            <person name="Kajitani R."/>
            <person name="Morimoto H."/>
            <person name="Parhat M."/>
            <person name="Tsubouchi H."/>
            <person name="Bakenova O."/>
            <person name="Ogata M."/>
            <person name="Argunhan B."/>
            <person name="Aoki R."/>
            <person name="Kajiwara S."/>
            <person name="Itoh T."/>
            <person name="Iwasaki H."/>
        </authorList>
    </citation>
    <scope>NUCLEOTIDE SEQUENCE</scope>
    <source>
        <strain evidence="2">N6</strain>
    </source>
</reference>
<feature type="compositionally biased region" description="Polar residues" evidence="1">
    <location>
        <begin position="202"/>
        <end position="228"/>
    </location>
</feature>
<sequence>MPPVRKDKRPPSSSKSAKKYICTCGSSWKTEWARARHIGQFPEDSEGSKGLRGPWKCPFESCATFHNDVSATEGHLQSKHAWYPGEPGPKWVLHGLVEEQKEETDPERAIAQSPGSPMTAYMTRSRPFLSSKNQERVKDDVDVSSQLSGQPGNHSSWDPQNYQQDDASLWPTGLTRRSATLDSLARGSSFALHQEPLHHKSQTPGGTCTTAPETGQNSYTSTAASLDE</sequence>
<dbReference type="AlphaFoldDB" id="A0A8H3YFY6"/>
<evidence type="ECO:0000313" key="2">
    <source>
        <dbReference type="EMBL" id="GHJ88119.1"/>
    </source>
</evidence>
<feature type="region of interest" description="Disordered" evidence="1">
    <location>
        <begin position="190"/>
        <end position="228"/>
    </location>
</feature>
<keyword evidence="3" id="KW-1185">Reference proteome</keyword>
<comment type="caution">
    <text evidence="2">The sequence shown here is derived from an EMBL/GenBank/DDBJ whole genome shotgun (WGS) entry which is preliminary data.</text>
</comment>
<dbReference type="Proteomes" id="UP000620104">
    <property type="component" value="Unassembled WGS sequence"/>
</dbReference>
<gene>
    <name evidence="2" type="ORF">NliqN6_4521</name>
</gene>
<evidence type="ECO:0000313" key="3">
    <source>
        <dbReference type="Proteomes" id="UP000620104"/>
    </source>
</evidence>
<proteinExistence type="predicted"/>
<organism evidence="2 3">
    <name type="scientific">Naganishia liquefaciens</name>
    <dbReference type="NCBI Taxonomy" id="104408"/>
    <lineage>
        <taxon>Eukaryota</taxon>
        <taxon>Fungi</taxon>
        <taxon>Dikarya</taxon>
        <taxon>Basidiomycota</taxon>
        <taxon>Agaricomycotina</taxon>
        <taxon>Tremellomycetes</taxon>
        <taxon>Filobasidiales</taxon>
        <taxon>Filobasidiaceae</taxon>
        <taxon>Naganishia</taxon>
    </lineage>
</organism>
<dbReference type="EMBL" id="BLZA01000028">
    <property type="protein sequence ID" value="GHJ88119.1"/>
    <property type="molecule type" value="Genomic_DNA"/>
</dbReference>
<evidence type="ECO:0000256" key="1">
    <source>
        <dbReference type="SAM" id="MobiDB-lite"/>
    </source>
</evidence>
<accession>A0A8H3YFY6</accession>
<name>A0A8H3YFY6_9TREE</name>